<dbReference type="AlphaFoldDB" id="A0A9W9TPX6"/>
<reference evidence="1" key="2">
    <citation type="journal article" date="2023" name="IMA Fungus">
        <title>Comparative genomic study of the Penicillium genus elucidates a diverse pangenome and 15 lateral gene transfer events.</title>
        <authorList>
            <person name="Petersen C."/>
            <person name="Sorensen T."/>
            <person name="Nielsen M.R."/>
            <person name="Sondergaard T.E."/>
            <person name="Sorensen J.L."/>
            <person name="Fitzpatrick D.A."/>
            <person name="Frisvad J.C."/>
            <person name="Nielsen K.L."/>
        </authorList>
    </citation>
    <scope>NUCLEOTIDE SEQUENCE</scope>
    <source>
        <strain evidence="1">IBT 23319</strain>
    </source>
</reference>
<comment type="caution">
    <text evidence="1">The sequence shown here is derived from an EMBL/GenBank/DDBJ whole genome shotgun (WGS) entry which is preliminary data.</text>
</comment>
<dbReference type="GeneID" id="81381805"/>
<evidence type="ECO:0000313" key="2">
    <source>
        <dbReference type="Proteomes" id="UP001147733"/>
    </source>
</evidence>
<reference evidence="1" key="1">
    <citation type="submission" date="2022-11" db="EMBL/GenBank/DDBJ databases">
        <authorList>
            <person name="Petersen C."/>
        </authorList>
    </citation>
    <scope>NUCLEOTIDE SEQUENCE</scope>
    <source>
        <strain evidence="1">IBT 23319</strain>
    </source>
</reference>
<keyword evidence="2" id="KW-1185">Reference proteome</keyword>
<organism evidence="1 2">
    <name type="scientific">Penicillium citrinum</name>
    <dbReference type="NCBI Taxonomy" id="5077"/>
    <lineage>
        <taxon>Eukaryota</taxon>
        <taxon>Fungi</taxon>
        <taxon>Dikarya</taxon>
        <taxon>Ascomycota</taxon>
        <taxon>Pezizomycotina</taxon>
        <taxon>Eurotiomycetes</taxon>
        <taxon>Eurotiomycetidae</taxon>
        <taxon>Eurotiales</taxon>
        <taxon>Aspergillaceae</taxon>
        <taxon>Penicillium</taxon>
    </lineage>
</organism>
<evidence type="ECO:0000313" key="1">
    <source>
        <dbReference type="EMBL" id="KAJ5234550.1"/>
    </source>
</evidence>
<protein>
    <submittedName>
        <fullName evidence="1">Uncharacterized protein</fullName>
    </submittedName>
</protein>
<sequence>MEHKCSITQDLFYITSTRFHTSYSDIIYHGYNNNLTLISPAMTEVEPNEFSRLKYADWTSSIDIKDSIVQMETFGRKGWI</sequence>
<accession>A0A9W9TPX6</accession>
<dbReference type="EMBL" id="JAPQKT010000003">
    <property type="protein sequence ID" value="KAJ5234550.1"/>
    <property type="molecule type" value="Genomic_DNA"/>
</dbReference>
<proteinExistence type="predicted"/>
<name>A0A9W9TPX6_PENCI</name>
<gene>
    <name evidence="1" type="ORF">N7469_003718</name>
</gene>
<dbReference type="RefSeq" id="XP_056502050.1">
    <property type="nucleotide sequence ID" value="XM_056642638.1"/>
</dbReference>
<dbReference type="Proteomes" id="UP001147733">
    <property type="component" value="Unassembled WGS sequence"/>
</dbReference>